<dbReference type="PROSITE" id="PS00018">
    <property type="entry name" value="EF_HAND_1"/>
    <property type="match status" value="2"/>
</dbReference>
<dbReference type="GO" id="GO:0016460">
    <property type="term" value="C:myosin II complex"/>
    <property type="evidence" value="ECO:0007669"/>
    <property type="project" value="TreeGrafter"/>
</dbReference>
<reference evidence="5" key="1">
    <citation type="submission" date="2016-11" db="UniProtKB">
        <authorList>
            <consortium name="WormBaseParasite"/>
        </authorList>
    </citation>
    <scope>IDENTIFICATION</scope>
</reference>
<feature type="domain" description="EF-hand" evidence="3">
    <location>
        <begin position="31"/>
        <end position="66"/>
    </location>
</feature>
<proteinExistence type="predicted"/>
<dbReference type="InterPro" id="IPR050230">
    <property type="entry name" value="CALM/Myosin/TropC-like"/>
</dbReference>
<dbReference type="PROSITE" id="PS50222">
    <property type="entry name" value="EF_HAND_2"/>
    <property type="match status" value="2"/>
</dbReference>
<dbReference type="Gene3D" id="1.10.238.10">
    <property type="entry name" value="EF-hand"/>
    <property type="match status" value="2"/>
</dbReference>
<sequence length="121" mass="13339">GGGAARSDNSRTPVRLNSVAREAITSQLTDEQIAEFKEAFGLFDRDGSGSITIRELESIMRSLGQNPSERELKELQDVLTRFGDNSMSEADVREMIAAADKNGDGKIQYEEFAHFIASVIR</sequence>
<evidence type="ECO:0000259" key="3">
    <source>
        <dbReference type="PROSITE" id="PS50222"/>
    </source>
</evidence>
<keyword evidence="2" id="KW-0106">Calcium</keyword>
<evidence type="ECO:0000313" key="5">
    <source>
        <dbReference type="WBParaSite" id="maker-uti_cns_0000473-snap-gene-1.3-mRNA-1"/>
    </source>
</evidence>
<dbReference type="PANTHER" id="PTHR23048">
    <property type="entry name" value="MYOSIN LIGHT CHAIN 1, 3"/>
    <property type="match status" value="1"/>
</dbReference>
<dbReference type="InterPro" id="IPR011992">
    <property type="entry name" value="EF-hand-dom_pair"/>
</dbReference>
<dbReference type="FunFam" id="1.10.238.10:FF:000178">
    <property type="entry name" value="Calmodulin-2 A"/>
    <property type="match status" value="1"/>
</dbReference>
<evidence type="ECO:0000256" key="1">
    <source>
        <dbReference type="ARBA" id="ARBA00022737"/>
    </source>
</evidence>
<dbReference type="CDD" id="cd00051">
    <property type="entry name" value="EFh"/>
    <property type="match status" value="1"/>
</dbReference>
<dbReference type="SUPFAM" id="SSF47473">
    <property type="entry name" value="EF-hand"/>
    <property type="match status" value="1"/>
</dbReference>
<dbReference type="InterPro" id="IPR002048">
    <property type="entry name" value="EF_hand_dom"/>
</dbReference>
<dbReference type="GO" id="GO:0005509">
    <property type="term" value="F:calcium ion binding"/>
    <property type="evidence" value="ECO:0007669"/>
    <property type="project" value="InterPro"/>
</dbReference>
<protein>
    <submittedName>
        <fullName evidence="5">Calmodulin</fullName>
    </submittedName>
</protein>
<dbReference type="AlphaFoldDB" id="A0A1I8G1N8"/>
<organism evidence="4 5">
    <name type="scientific">Macrostomum lignano</name>
    <dbReference type="NCBI Taxonomy" id="282301"/>
    <lineage>
        <taxon>Eukaryota</taxon>
        <taxon>Metazoa</taxon>
        <taxon>Spiralia</taxon>
        <taxon>Lophotrochozoa</taxon>
        <taxon>Platyhelminthes</taxon>
        <taxon>Rhabditophora</taxon>
        <taxon>Macrostomorpha</taxon>
        <taxon>Macrostomida</taxon>
        <taxon>Macrostomidae</taxon>
        <taxon>Macrostomum</taxon>
    </lineage>
</organism>
<name>A0A1I8G1N8_9PLAT</name>
<dbReference type="InterPro" id="IPR018247">
    <property type="entry name" value="EF_Hand_1_Ca_BS"/>
</dbReference>
<feature type="domain" description="EF-hand" evidence="3">
    <location>
        <begin position="87"/>
        <end position="121"/>
    </location>
</feature>
<evidence type="ECO:0000313" key="4">
    <source>
        <dbReference type="Proteomes" id="UP000095280"/>
    </source>
</evidence>
<dbReference type="Pfam" id="PF13499">
    <property type="entry name" value="EF-hand_7"/>
    <property type="match status" value="1"/>
</dbReference>
<keyword evidence="4" id="KW-1185">Reference proteome</keyword>
<dbReference type="SMART" id="SM00054">
    <property type="entry name" value="EFh"/>
    <property type="match status" value="2"/>
</dbReference>
<dbReference type="WBParaSite" id="maker-uti_cns_0000473-snap-gene-1.3-mRNA-1">
    <property type="protein sequence ID" value="maker-uti_cns_0000473-snap-gene-1.3-mRNA-1"/>
    <property type="gene ID" value="maker-uti_cns_0000473-snap-gene-1.3"/>
</dbReference>
<keyword evidence="1" id="KW-0677">Repeat</keyword>
<dbReference type="Proteomes" id="UP000095280">
    <property type="component" value="Unplaced"/>
</dbReference>
<evidence type="ECO:0000256" key="2">
    <source>
        <dbReference type="ARBA" id="ARBA00022837"/>
    </source>
</evidence>
<accession>A0A1I8G1N8</accession>
<dbReference type="PANTHER" id="PTHR23048:SF0">
    <property type="entry name" value="CALMODULIN LIKE 3"/>
    <property type="match status" value="1"/>
</dbReference>